<dbReference type="Gene3D" id="1.25.40.390">
    <property type="match status" value="1"/>
</dbReference>
<dbReference type="RefSeq" id="WP_052352642.1">
    <property type="nucleotide sequence ID" value="NZ_FQWT01000006.1"/>
</dbReference>
<dbReference type="PROSITE" id="PS51257">
    <property type="entry name" value="PROKAR_LIPOPROTEIN"/>
    <property type="match status" value="1"/>
</dbReference>
<dbReference type="InterPro" id="IPR011990">
    <property type="entry name" value="TPR-like_helical_dom_sf"/>
</dbReference>
<dbReference type="Pfam" id="PF12771">
    <property type="entry name" value="SusD-like_2"/>
    <property type="match status" value="1"/>
</dbReference>
<dbReference type="AlphaFoldDB" id="A0A1M5VJ98"/>
<evidence type="ECO:0000313" key="2">
    <source>
        <dbReference type="EMBL" id="SHH75316.1"/>
    </source>
</evidence>
<name>A0A1M5VJ98_9FLAO</name>
<dbReference type="EMBL" id="FQWT01000006">
    <property type="protein sequence ID" value="SHH75316.1"/>
    <property type="molecule type" value="Genomic_DNA"/>
</dbReference>
<keyword evidence="3" id="KW-1185">Reference proteome</keyword>
<dbReference type="OrthoDB" id="725917at2"/>
<feature type="chain" id="PRO_5009914443" evidence="1">
    <location>
        <begin position="26"/>
        <end position="530"/>
    </location>
</feature>
<organism evidence="2 3">
    <name type="scientific">Chryseobacterium oranimense</name>
    <dbReference type="NCBI Taxonomy" id="421058"/>
    <lineage>
        <taxon>Bacteria</taxon>
        <taxon>Pseudomonadati</taxon>
        <taxon>Bacteroidota</taxon>
        <taxon>Flavobacteriia</taxon>
        <taxon>Flavobacteriales</taxon>
        <taxon>Weeksellaceae</taxon>
        <taxon>Chryseobacterium group</taxon>
        <taxon>Chryseobacterium</taxon>
    </lineage>
</organism>
<dbReference type="eggNOG" id="COG4198">
    <property type="taxonomic scope" value="Bacteria"/>
</dbReference>
<dbReference type="Proteomes" id="UP000184047">
    <property type="component" value="Unassembled WGS sequence"/>
</dbReference>
<dbReference type="STRING" id="421058.SAMN05421866_3648"/>
<evidence type="ECO:0000313" key="3">
    <source>
        <dbReference type="Proteomes" id="UP000184047"/>
    </source>
</evidence>
<reference evidence="3" key="1">
    <citation type="submission" date="2016-11" db="EMBL/GenBank/DDBJ databases">
        <authorList>
            <person name="Varghese N."/>
            <person name="Submissions S."/>
        </authorList>
    </citation>
    <scope>NUCLEOTIDE SEQUENCE [LARGE SCALE GENOMIC DNA]</scope>
    <source>
        <strain evidence="3">DSM 19055</strain>
    </source>
</reference>
<proteinExistence type="predicted"/>
<dbReference type="SUPFAM" id="SSF48452">
    <property type="entry name" value="TPR-like"/>
    <property type="match status" value="1"/>
</dbReference>
<dbReference type="eggNOG" id="COG0521">
    <property type="taxonomic scope" value="Bacteria"/>
</dbReference>
<dbReference type="InterPro" id="IPR041662">
    <property type="entry name" value="SusD-like_2"/>
</dbReference>
<evidence type="ECO:0000256" key="1">
    <source>
        <dbReference type="SAM" id="SignalP"/>
    </source>
</evidence>
<protein>
    <submittedName>
        <fullName evidence="2">Starch-binding associating with outer membrane</fullName>
    </submittedName>
</protein>
<keyword evidence="1" id="KW-0732">Signal</keyword>
<gene>
    <name evidence="2" type="ORF">SAMN05421866_3648</name>
</gene>
<sequence length="530" mass="58148">MKILKLKYPLLLAALLSLGSCNNYLDINDSPNNIGAEQMTPVVVLPGAITNNYRVQARRLNFVTGVFMNSYAGNSYSYGTPLVDEYTPNISDSFYNDIWDDFYRNSANFQAIIDFKDDKAEYVQYKAIAKVMKAYYMGIITDLYGDAPYSEAFKFQNNTTPKYDKGEDIYKASIADIENAIAAFNSGQGLNPSSADVVFQGDATKWVAFANTLKLRFLLRMSKVTGDMGTYRDQKLATLAGAQFLTADATVNPGYSSKTNAQQNPYTNYFYITSALTRPQNFGMITASENIAIALNGNPTNDTRPFYQKYNGIVDGRRGRMFSLVSGRVEGVRQGATPGQPGAEAGRSVSRIHYGIVMGNLTPTSNQQLVDYSSQKSGVLISLAETKFLLAEAAIRYPSLFSNATTNFNAGITASFNYFGASATSAAYITAIQAVPGLGIAAGSTENKIEAIMTQKWIALTGVNPEQSYFDYSRTGYPQSPLPTITSRDSRPNRLMYPGSEYATNTNNVPAMSSADAFTKNKLTPFWNRN</sequence>
<feature type="signal peptide" evidence="1">
    <location>
        <begin position="1"/>
        <end position="25"/>
    </location>
</feature>
<accession>A0A1M5VJ98</accession>